<keyword evidence="2" id="KW-1185">Reference proteome</keyword>
<sequence>MIGTIQRQSGALRAAAGGRALEMVWKSHAGAAQQTRWLSASPALRAGHLVTFGRSSSPELQNILDTLYNQIVLPSYLPNEQQKKIYNEKHKQALENDPVTMEIDGVIHKFRYVDRMRLPVTMDLVRDAIKLIKTRGDFDNVPKVLEGLVHAHRRVDPWVFVYLIRKAEELDRLDVIVNSVKAVKRTGFKLSHAEIINEMLVAIQLRAIRARFDKKKTEHALKQTQNVVAALETDKELHHNRRGALDHAFFLDPLVLAARLHMAAALAVHHNGGKDVDRKVTEYASQLMYIWKEGKGVLDVYEGAQYRDRDKVRYLMDQNNFLWHVSPVLNGLNLAAQVVDPGLAMQLRNRADAVDAEIRDAWQSDKRKPGGRGEKMYNLIFNPEEAQVAEEAEEASA</sequence>
<dbReference type="Proteomes" id="UP001321749">
    <property type="component" value="Unassembled WGS sequence"/>
</dbReference>
<protein>
    <submittedName>
        <fullName evidence="1">Uncharacterized protein</fullName>
    </submittedName>
</protein>
<reference evidence="1" key="2">
    <citation type="submission" date="2023-06" db="EMBL/GenBank/DDBJ databases">
        <authorList>
            <consortium name="Lawrence Berkeley National Laboratory"/>
            <person name="Mondo S.J."/>
            <person name="Hensen N."/>
            <person name="Bonometti L."/>
            <person name="Westerberg I."/>
            <person name="Brannstrom I.O."/>
            <person name="Guillou S."/>
            <person name="Cros-Aarteil S."/>
            <person name="Calhoun S."/>
            <person name="Haridas S."/>
            <person name="Kuo A."/>
            <person name="Pangilinan J."/>
            <person name="Riley R."/>
            <person name="Labutti K."/>
            <person name="Andreopoulos B."/>
            <person name="Lipzen A."/>
            <person name="Chen C."/>
            <person name="Yanf M."/>
            <person name="Daum C."/>
            <person name="Ng V."/>
            <person name="Clum A."/>
            <person name="Steindorff A."/>
            <person name="Ohm R."/>
            <person name="Martin F."/>
            <person name="Silar P."/>
            <person name="Natvig D."/>
            <person name="Lalanne C."/>
            <person name="Gautier V."/>
            <person name="Ament-Velasquez S.L."/>
            <person name="Kruys A."/>
            <person name="Hutchinson M.I."/>
            <person name="Powell A.J."/>
            <person name="Barry K."/>
            <person name="Miller A.N."/>
            <person name="Grigoriev I.V."/>
            <person name="Debuchy R."/>
            <person name="Gladieux P."/>
            <person name="Thoren M.H."/>
            <person name="Johannesson H."/>
        </authorList>
    </citation>
    <scope>NUCLEOTIDE SEQUENCE</scope>
    <source>
        <strain evidence="1">PSN324</strain>
    </source>
</reference>
<reference evidence="1" key="1">
    <citation type="journal article" date="2023" name="Mol. Phylogenet. Evol.">
        <title>Genome-scale phylogeny and comparative genomics of the fungal order Sordariales.</title>
        <authorList>
            <person name="Hensen N."/>
            <person name="Bonometti L."/>
            <person name="Westerberg I."/>
            <person name="Brannstrom I.O."/>
            <person name="Guillou S."/>
            <person name="Cros-Aarteil S."/>
            <person name="Calhoun S."/>
            <person name="Haridas S."/>
            <person name="Kuo A."/>
            <person name="Mondo S."/>
            <person name="Pangilinan J."/>
            <person name="Riley R."/>
            <person name="LaButti K."/>
            <person name="Andreopoulos B."/>
            <person name="Lipzen A."/>
            <person name="Chen C."/>
            <person name="Yan M."/>
            <person name="Daum C."/>
            <person name="Ng V."/>
            <person name="Clum A."/>
            <person name="Steindorff A."/>
            <person name="Ohm R.A."/>
            <person name="Martin F."/>
            <person name="Silar P."/>
            <person name="Natvig D.O."/>
            <person name="Lalanne C."/>
            <person name="Gautier V."/>
            <person name="Ament-Velasquez S.L."/>
            <person name="Kruys A."/>
            <person name="Hutchinson M.I."/>
            <person name="Powell A.J."/>
            <person name="Barry K."/>
            <person name="Miller A.N."/>
            <person name="Grigoriev I.V."/>
            <person name="Debuchy R."/>
            <person name="Gladieux P."/>
            <person name="Hiltunen Thoren M."/>
            <person name="Johannesson H."/>
        </authorList>
    </citation>
    <scope>NUCLEOTIDE SEQUENCE</scope>
    <source>
        <strain evidence="1">PSN324</strain>
    </source>
</reference>
<proteinExistence type="predicted"/>
<dbReference type="EMBL" id="MU865016">
    <property type="protein sequence ID" value="KAK4460275.1"/>
    <property type="molecule type" value="Genomic_DNA"/>
</dbReference>
<name>A0AAV9HJG8_9PEZI</name>
<evidence type="ECO:0000313" key="2">
    <source>
        <dbReference type="Proteomes" id="UP001321749"/>
    </source>
</evidence>
<dbReference type="AlphaFoldDB" id="A0AAV9HJG8"/>
<gene>
    <name evidence="1" type="ORF">QBC42DRAFT_272819</name>
</gene>
<evidence type="ECO:0000313" key="1">
    <source>
        <dbReference type="EMBL" id="KAK4460275.1"/>
    </source>
</evidence>
<accession>A0AAV9HJG8</accession>
<organism evidence="1 2">
    <name type="scientific">Cladorrhinum samala</name>
    <dbReference type="NCBI Taxonomy" id="585594"/>
    <lineage>
        <taxon>Eukaryota</taxon>
        <taxon>Fungi</taxon>
        <taxon>Dikarya</taxon>
        <taxon>Ascomycota</taxon>
        <taxon>Pezizomycotina</taxon>
        <taxon>Sordariomycetes</taxon>
        <taxon>Sordariomycetidae</taxon>
        <taxon>Sordariales</taxon>
        <taxon>Podosporaceae</taxon>
        <taxon>Cladorrhinum</taxon>
    </lineage>
</organism>
<comment type="caution">
    <text evidence="1">The sequence shown here is derived from an EMBL/GenBank/DDBJ whole genome shotgun (WGS) entry which is preliminary data.</text>
</comment>